<dbReference type="EMBL" id="MLJW01000030">
    <property type="protein sequence ID" value="OIR08712.1"/>
    <property type="molecule type" value="Genomic_DNA"/>
</dbReference>
<gene>
    <name evidence="2" type="ORF">GALL_90960</name>
</gene>
<sequence>MTTLKIATYNIHKGFSQFNRRVVLHELRERLRELDADILFLQEVQGEHAGHVQRHADYPAGPQHEFLADEFWAHHAYGMNAVYDEGHHGNAILSRFPIVQTFNKDVSAHRFESRGLLHCEVDIDGLRVHCLCAHFGLFAKGKRVQTRALVEYVLNEIPSGAPLLIAGDFNDWRNELSLTLAREIGVQDVFDLQEGKPARSFPSRVPLFRLDRIYVRGFRVQGCDVHIGGKWLRLSDHAALSAQLER</sequence>
<dbReference type="SUPFAM" id="SSF56219">
    <property type="entry name" value="DNase I-like"/>
    <property type="match status" value="1"/>
</dbReference>
<accession>A0A1J5SXD4</accession>
<reference evidence="2" key="1">
    <citation type="submission" date="2016-10" db="EMBL/GenBank/DDBJ databases">
        <title>Sequence of Gallionella enrichment culture.</title>
        <authorList>
            <person name="Poehlein A."/>
            <person name="Muehling M."/>
            <person name="Daniel R."/>
        </authorList>
    </citation>
    <scope>NUCLEOTIDE SEQUENCE</scope>
</reference>
<protein>
    <recommendedName>
        <fullName evidence="1">Endonuclease/exonuclease/phosphatase domain-containing protein</fullName>
    </recommendedName>
</protein>
<dbReference type="GO" id="GO:0005783">
    <property type="term" value="C:endoplasmic reticulum"/>
    <property type="evidence" value="ECO:0007669"/>
    <property type="project" value="TreeGrafter"/>
</dbReference>
<dbReference type="InterPro" id="IPR036691">
    <property type="entry name" value="Endo/exonu/phosph_ase_sf"/>
</dbReference>
<dbReference type="PANTHER" id="PTHR14859:SF1">
    <property type="entry name" value="PGAP2-INTERACTING PROTEIN"/>
    <property type="match status" value="1"/>
</dbReference>
<dbReference type="GO" id="GO:0016020">
    <property type="term" value="C:membrane"/>
    <property type="evidence" value="ECO:0007669"/>
    <property type="project" value="GOC"/>
</dbReference>
<dbReference type="Pfam" id="PF03372">
    <property type="entry name" value="Exo_endo_phos"/>
    <property type="match status" value="1"/>
</dbReference>
<dbReference type="PANTHER" id="PTHR14859">
    <property type="entry name" value="CALCOFLUOR WHITE HYPERSENSITIVE PROTEIN PRECURSOR"/>
    <property type="match status" value="1"/>
</dbReference>
<comment type="caution">
    <text evidence="2">The sequence shown here is derived from an EMBL/GenBank/DDBJ whole genome shotgun (WGS) entry which is preliminary data.</text>
</comment>
<dbReference type="GO" id="GO:0003824">
    <property type="term" value="F:catalytic activity"/>
    <property type="evidence" value="ECO:0007669"/>
    <property type="project" value="InterPro"/>
</dbReference>
<feature type="domain" description="Endonuclease/exonuclease/phosphatase" evidence="1">
    <location>
        <begin position="7"/>
        <end position="237"/>
    </location>
</feature>
<organism evidence="2">
    <name type="scientific">mine drainage metagenome</name>
    <dbReference type="NCBI Taxonomy" id="410659"/>
    <lineage>
        <taxon>unclassified sequences</taxon>
        <taxon>metagenomes</taxon>
        <taxon>ecological metagenomes</taxon>
    </lineage>
</organism>
<dbReference type="InterPro" id="IPR051916">
    <property type="entry name" value="GPI-anchor_lipid_remodeler"/>
</dbReference>
<evidence type="ECO:0000259" key="1">
    <source>
        <dbReference type="Pfam" id="PF03372"/>
    </source>
</evidence>
<proteinExistence type="predicted"/>
<evidence type="ECO:0000313" key="2">
    <source>
        <dbReference type="EMBL" id="OIR08712.1"/>
    </source>
</evidence>
<name>A0A1J5SXD4_9ZZZZ</name>
<dbReference type="Gene3D" id="3.60.10.10">
    <property type="entry name" value="Endonuclease/exonuclease/phosphatase"/>
    <property type="match status" value="1"/>
</dbReference>
<dbReference type="GO" id="GO:0006506">
    <property type="term" value="P:GPI anchor biosynthetic process"/>
    <property type="evidence" value="ECO:0007669"/>
    <property type="project" value="TreeGrafter"/>
</dbReference>
<dbReference type="InterPro" id="IPR005135">
    <property type="entry name" value="Endo/exonuclease/phosphatase"/>
</dbReference>
<dbReference type="AlphaFoldDB" id="A0A1J5SXD4"/>